<keyword evidence="3" id="KW-0804">Transcription</keyword>
<dbReference type="InterPro" id="IPR036638">
    <property type="entry name" value="HLH_DNA-bd_sf"/>
</dbReference>
<sequence>MDSLISREVGDDVNEFSFDDEEFGFGGGDDEGDSFSETIDPKMTDTKKRQQELTKRFLALSATIPGFKKMDKTSILDKASSYVRQLEQRVRELEQEVQSNICSNNNGSTTSNEVNSNYHYSEANEISPEVKVRVLQKDVLIIIHCEKQKGIMLKVLSYLENINLSVVNSSVLRFGKSTLDITITAQMGDGYKMSVDELVKTLRVAILTQ</sequence>
<dbReference type="Pfam" id="PF00010">
    <property type="entry name" value="HLH"/>
    <property type="match status" value="1"/>
</dbReference>
<proteinExistence type="predicted"/>
<dbReference type="InterPro" id="IPR054502">
    <property type="entry name" value="bHLH-TF_ACT-like_plant"/>
</dbReference>
<feature type="coiled-coil region" evidence="5">
    <location>
        <begin position="76"/>
        <end position="103"/>
    </location>
</feature>
<evidence type="ECO:0000256" key="5">
    <source>
        <dbReference type="SAM" id="Coils"/>
    </source>
</evidence>
<dbReference type="Proteomes" id="UP000075243">
    <property type="component" value="Unassembled WGS sequence"/>
</dbReference>
<dbReference type="Pfam" id="PF22754">
    <property type="entry name" value="bHLH-TF_ACT-like_plant"/>
    <property type="match status" value="1"/>
</dbReference>
<evidence type="ECO:0000256" key="1">
    <source>
        <dbReference type="ARBA" id="ARBA00004123"/>
    </source>
</evidence>
<evidence type="ECO:0000256" key="4">
    <source>
        <dbReference type="ARBA" id="ARBA00023242"/>
    </source>
</evidence>
<evidence type="ECO:0000313" key="9">
    <source>
        <dbReference type="Proteomes" id="UP000075243"/>
    </source>
</evidence>
<dbReference type="SUPFAM" id="SSF47459">
    <property type="entry name" value="HLH, helix-loop-helix DNA-binding domain"/>
    <property type="match status" value="1"/>
</dbReference>
<dbReference type="STRING" id="3821.A0A151QUY2"/>
<dbReference type="PANTHER" id="PTHR45959">
    <property type="entry name" value="BHLH TRANSCRIPTION FACTOR"/>
    <property type="match status" value="1"/>
</dbReference>
<comment type="subcellular location">
    <subcellularLocation>
        <location evidence="1">Nucleus</location>
    </subcellularLocation>
</comment>
<dbReference type="PANTHER" id="PTHR45959:SF8">
    <property type="entry name" value="PROTEIN, PUTATIVE-RELATED"/>
    <property type="match status" value="1"/>
</dbReference>
<dbReference type="SMART" id="SM00353">
    <property type="entry name" value="HLH"/>
    <property type="match status" value="1"/>
</dbReference>
<keyword evidence="2" id="KW-0805">Transcription regulation</keyword>
<protein>
    <submittedName>
        <fullName evidence="8">Transcription factor bHLH19</fullName>
    </submittedName>
</protein>
<feature type="domain" description="BHLH" evidence="7">
    <location>
        <begin position="37"/>
        <end position="86"/>
    </location>
</feature>
<dbReference type="OMA" id="LIIVHCE"/>
<keyword evidence="5" id="KW-0175">Coiled coil</keyword>
<dbReference type="AlphaFoldDB" id="A0A151QUY2"/>
<dbReference type="Gene3D" id="4.10.280.10">
    <property type="entry name" value="Helix-loop-helix DNA-binding domain"/>
    <property type="match status" value="1"/>
</dbReference>
<evidence type="ECO:0000256" key="2">
    <source>
        <dbReference type="ARBA" id="ARBA00023015"/>
    </source>
</evidence>
<name>A0A151QUY2_CAJCA</name>
<dbReference type="PROSITE" id="PS50888">
    <property type="entry name" value="BHLH"/>
    <property type="match status" value="1"/>
</dbReference>
<dbReference type="GO" id="GO:0046983">
    <property type="term" value="F:protein dimerization activity"/>
    <property type="evidence" value="ECO:0007669"/>
    <property type="project" value="InterPro"/>
</dbReference>
<dbReference type="EMBL" id="KQ484662">
    <property type="protein sequence ID" value="KYP34178.1"/>
    <property type="molecule type" value="Genomic_DNA"/>
</dbReference>
<dbReference type="InterPro" id="IPR011598">
    <property type="entry name" value="bHLH_dom"/>
</dbReference>
<keyword evidence="9" id="KW-1185">Reference proteome</keyword>
<evidence type="ECO:0000256" key="3">
    <source>
        <dbReference type="ARBA" id="ARBA00023163"/>
    </source>
</evidence>
<organism evidence="8 9">
    <name type="scientific">Cajanus cajan</name>
    <name type="common">Pigeon pea</name>
    <name type="synonym">Cajanus indicus</name>
    <dbReference type="NCBI Taxonomy" id="3821"/>
    <lineage>
        <taxon>Eukaryota</taxon>
        <taxon>Viridiplantae</taxon>
        <taxon>Streptophyta</taxon>
        <taxon>Embryophyta</taxon>
        <taxon>Tracheophyta</taxon>
        <taxon>Spermatophyta</taxon>
        <taxon>Magnoliopsida</taxon>
        <taxon>eudicotyledons</taxon>
        <taxon>Gunneridae</taxon>
        <taxon>Pentapetalae</taxon>
        <taxon>rosids</taxon>
        <taxon>fabids</taxon>
        <taxon>Fabales</taxon>
        <taxon>Fabaceae</taxon>
        <taxon>Papilionoideae</taxon>
        <taxon>50 kb inversion clade</taxon>
        <taxon>NPAAA clade</taxon>
        <taxon>indigoferoid/millettioid clade</taxon>
        <taxon>Phaseoleae</taxon>
        <taxon>Cajanus</taxon>
    </lineage>
</organism>
<feature type="region of interest" description="Disordered" evidence="6">
    <location>
        <begin position="20"/>
        <end position="46"/>
    </location>
</feature>
<feature type="compositionally biased region" description="Acidic residues" evidence="6">
    <location>
        <begin position="20"/>
        <end position="34"/>
    </location>
</feature>
<gene>
    <name evidence="8" type="ORF">KK1_044895</name>
</gene>
<dbReference type="GO" id="GO:0005634">
    <property type="term" value="C:nucleus"/>
    <property type="evidence" value="ECO:0007669"/>
    <property type="project" value="UniProtKB-SubCell"/>
</dbReference>
<evidence type="ECO:0000259" key="7">
    <source>
        <dbReference type="PROSITE" id="PS50888"/>
    </source>
</evidence>
<dbReference type="GO" id="GO:0080090">
    <property type="term" value="P:regulation of primary metabolic process"/>
    <property type="evidence" value="ECO:0007669"/>
    <property type="project" value="UniProtKB-ARBA"/>
</dbReference>
<dbReference type="Gramene" id="C.cajan_44447.t">
    <property type="protein sequence ID" value="C.cajan_44447.t"/>
    <property type="gene ID" value="C.cajan_44447"/>
</dbReference>
<accession>A0A151QUY2</accession>
<evidence type="ECO:0000256" key="6">
    <source>
        <dbReference type="SAM" id="MobiDB-lite"/>
    </source>
</evidence>
<dbReference type="InterPro" id="IPR052610">
    <property type="entry name" value="bHLH_transcription_regulator"/>
</dbReference>
<evidence type="ECO:0000313" key="8">
    <source>
        <dbReference type="EMBL" id="KYP34178.1"/>
    </source>
</evidence>
<reference evidence="8" key="1">
    <citation type="journal article" date="2012" name="Nat. Biotechnol.">
        <title>Draft genome sequence of pigeonpea (Cajanus cajan), an orphan legume crop of resource-poor farmers.</title>
        <authorList>
            <person name="Varshney R.K."/>
            <person name="Chen W."/>
            <person name="Li Y."/>
            <person name="Bharti A.K."/>
            <person name="Saxena R.K."/>
            <person name="Schlueter J.A."/>
            <person name="Donoghue M.T."/>
            <person name="Azam S."/>
            <person name="Fan G."/>
            <person name="Whaley A.M."/>
            <person name="Farmer A.D."/>
            <person name="Sheridan J."/>
            <person name="Iwata A."/>
            <person name="Tuteja R."/>
            <person name="Penmetsa R.V."/>
            <person name="Wu W."/>
            <person name="Upadhyaya H.D."/>
            <person name="Yang S.P."/>
            <person name="Shah T."/>
            <person name="Saxena K.B."/>
            <person name="Michael T."/>
            <person name="McCombie W.R."/>
            <person name="Yang B."/>
            <person name="Zhang G."/>
            <person name="Yang H."/>
            <person name="Wang J."/>
            <person name="Spillane C."/>
            <person name="Cook D.R."/>
            <person name="May G.D."/>
            <person name="Xu X."/>
            <person name="Jackson S.A."/>
        </authorList>
    </citation>
    <scope>NUCLEOTIDE SEQUENCE [LARGE SCALE GENOMIC DNA]</scope>
</reference>
<keyword evidence="4" id="KW-0539">Nucleus</keyword>